<comment type="caution">
    <text evidence="2">The sequence shown here is derived from an EMBL/GenBank/DDBJ whole genome shotgun (WGS) entry which is preliminary data.</text>
</comment>
<dbReference type="PROSITE" id="PS51257">
    <property type="entry name" value="PROKAR_LIPOPROTEIN"/>
    <property type="match status" value="1"/>
</dbReference>
<evidence type="ECO:0000313" key="3">
    <source>
        <dbReference type="Proteomes" id="UP000053455"/>
    </source>
</evidence>
<reference evidence="2 3" key="1">
    <citation type="submission" date="2015-04" db="EMBL/GenBank/DDBJ databases">
        <title>The draft genome sequence of Erythrobacter marinus HWDM-33.</title>
        <authorList>
            <person name="Zhuang L."/>
            <person name="Liu Y."/>
            <person name="Shao Z."/>
        </authorList>
    </citation>
    <scope>NUCLEOTIDE SEQUENCE [LARGE SCALE GENOMIC DNA]</scope>
    <source>
        <strain evidence="2 3">HWDM-33</strain>
    </source>
</reference>
<dbReference type="AlphaFoldDB" id="A0A0H0XRS3"/>
<sequence>MKSAFRVVAPAFALALGACSTTSLGSEDSLYLEQAPARQTYASPLAAAEALVGGHPESMEGRPTLDLRFAPLASDPSRLEMIVMVEPLLDDSVAAQEWRAVLLQGEDRQWRVTELGLRQKCYRSRNPDEWVARLCP</sequence>
<evidence type="ECO:0000313" key="2">
    <source>
        <dbReference type="EMBL" id="KLI64706.1"/>
    </source>
</evidence>
<gene>
    <name evidence="2" type="ORF">AAV99_04000</name>
</gene>
<keyword evidence="3" id="KW-1185">Reference proteome</keyword>
<dbReference type="PATRIC" id="fig|874156.12.peg.833"/>
<feature type="chain" id="PRO_5002589975" description="Lipoprotein" evidence="1">
    <location>
        <begin position="26"/>
        <end position="136"/>
    </location>
</feature>
<dbReference type="RefSeq" id="WP_047092571.1">
    <property type="nucleotide sequence ID" value="NZ_LBHU01000001.1"/>
</dbReference>
<feature type="signal peptide" evidence="1">
    <location>
        <begin position="1"/>
        <end position="25"/>
    </location>
</feature>
<evidence type="ECO:0000256" key="1">
    <source>
        <dbReference type="SAM" id="SignalP"/>
    </source>
</evidence>
<dbReference type="EMBL" id="LBHU01000001">
    <property type="protein sequence ID" value="KLI64706.1"/>
    <property type="molecule type" value="Genomic_DNA"/>
</dbReference>
<accession>A0A0H0XRS3</accession>
<organism evidence="2 3">
    <name type="scientific">Aurantiacibacter marinus</name>
    <dbReference type="NCBI Taxonomy" id="874156"/>
    <lineage>
        <taxon>Bacteria</taxon>
        <taxon>Pseudomonadati</taxon>
        <taxon>Pseudomonadota</taxon>
        <taxon>Alphaproteobacteria</taxon>
        <taxon>Sphingomonadales</taxon>
        <taxon>Erythrobacteraceae</taxon>
        <taxon>Aurantiacibacter</taxon>
    </lineage>
</organism>
<dbReference type="STRING" id="874156.GCA_001021555_00478"/>
<proteinExistence type="predicted"/>
<evidence type="ECO:0008006" key="4">
    <source>
        <dbReference type="Google" id="ProtNLM"/>
    </source>
</evidence>
<protein>
    <recommendedName>
        <fullName evidence="4">Lipoprotein</fullName>
    </recommendedName>
</protein>
<name>A0A0H0XRS3_9SPHN</name>
<dbReference type="Proteomes" id="UP000053455">
    <property type="component" value="Unassembled WGS sequence"/>
</dbReference>
<keyword evidence="1" id="KW-0732">Signal</keyword>
<dbReference type="OrthoDB" id="7432988at2"/>